<feature type="compositionally biased region" description="Polar residues" evidence="1">
    <location>
        <begin position="52"/>
        <end position="62"/>
    </location>
</feature>
<organism evidence="2 3">
    <name type="scientific">Streptosporangium pseudovulgare</name>
    <dbReference type="NCBI Taxonomy" id="35765"/>
    <lineage>
        <taxon>Bacteria</taxon>
        <taxon>Bacillati</taxon>
        <taxon>Actinomycetota</taxon>
        <taxon>Actinomycetes</taxon>
        <taxon>Streptosporangiales</taxon>
        <taxon>Streptosporangiaceae</taxon>
        <taxon>Streptosporangium</taxon>
    </lineage>
</organism>
<dbReference type="Proteomes" id="UP000611554">
    <property type="component" value="Unassembled WGS sequence"/>
</dbReference>
<gene>
    <name evidence="2" type="ORF">GCM10010140_04050</name>
</gene>
<protein>
    <submittedName>
        <fullName evidence="2">Uncharacterized protein</fullName>
    </submittedName>
</protein>
<sequence>MLSLRSARFQPVRVPVAKLRAEWTDSALGGSTKVALAGAGDPDRRSRAASGHQPTGGHQSSAVHDVLGGAV</sequence>
<dbReference type="EMBL" id="BMQJ01000001">
    <property type="protein sequence ID" value="GGP78925.1"/>
    <property type="molecule type" value="Genomic_DNA"/>
</dbReference>
<comment type="caution">
    <text evidence="2">The sequence shown here is derived from an EMBL/GenBank/DDBJ whole genome shotgun (WGS) entry which is preliminary data.</text>
</comment>
<evidence type="ECO:0000256" key="1">
    <source>
        <dbReference type="SAM" id="MobiDB-lite"/>
    </source>
</evidence>
<proteinExistence type="predicted"/>
<evidence type="ECO:0000313" key="2">
    <source>
        <dbReference type="EMBL" id="GGP78925.1"/>
    </source>
</evidence>
<keyword evidence="3" id="KW-1185">Reference proteome</keyword>
<name>A0ABQ2QFF0_9ACTN</name>
<feature type="region of interest" description="Disordered" evidence="1">
    <location>
        <begin position="34"/>
        <end position="71"/>
    </location>
</feature>
<reference evidence="3" key="1">
    <citation type="journal article" date="2019" name="Int. J. Syst. Evol. Microbiol.">
        <title>The Global Catalogue of Microorganisms (GCM) 10K type strain sequencing project: providing services to taxonomists for standard genome sequencing and annotation.</title>
        <authorList>
            <consortium name="The Broad Institute Genomics Platform"/>
            <consortium name="The Broad Institute Genome Sequencing Center for Infectious Disease"/>
            <person name="Wu L."/>
            <person name="Ma J."/>
        </authorList>
    </citation>
    <scope>NUCLEOTIDE SEQUENCE [LARGE SCALE GENOMIC DNA]</scope>
    <source>
        <strain evidence="3">JCM 3115</strain>
    </source>
</reference>
<accession>A0ABQ2QFF0</accession>
<evidence type="ECO:0000313" key="3">
    <source>
        <dbReference type="Proteomes" id="UP000611554"/>
    </source>
</evidence>